<dbReference type="EMBL" id="KV921910">
    <property type="protein sequence ID" value="ORE07112.1"/>
    <property type="molecule type" value="Genomic_DNA"/>
</dbReference>
<name>A0A1X0R526_RHIZD</name>
<dbReference type="Proteomes" id="UP000242414">
    <property type="component" value="Unassembled WGS sequence"/>
</dbReference>
<dbReference type="AlphaFoldDB" id="A0A1X0R526"/>
<protein>
    <recommendedName>
        <fullName evidence="1">F-box domain-containing protein</fullName>
    </recommendedName>
</protein>
<proteinExistence type="predicted"/>
<feature type="domain" description="F-box" evidence="1">
    <location>
        <begin position="7"/>
        <end position="44"/>
    </location>
</feature>
<dbReference type="VEuPathDB" id="FungiDB:BCV72DRAFT_262325"/>
<gene>
    <name evidence="2" type="ORF">BCV72DRAFT_262325</name>
</gene>
<dbReference type="InterPro" id="IPR001810">
    <property type="entry name" value="F-box_dom"/>
</dbReference>
<dbReference type="SUPFAM" id="SSF52047">
    <property type="entry name" value="RNI-like"/>
    <property type="match status" value="1"/>
</dbReference>
<dbReference type="InterPro" id="IPR032675">
    <property type="entry name" value="LRR_dom_sf"/>
</dbReference>
<sequence>MATIHYLPLDILTIILDQVGFLSNQLTCRLVCFKWYLLVTKAAFKEIHINNNVRFNQFLELTANRHLNRLIPLGEMVSVIIIKNVEGFDRRTPFITRHEFEQLVRRCPNVEAISASRLTFLSFVSAYLLDIDDSIKWSIKSFLTERRYYQFTIDHYYKYKDSIVCLEDPVRMSSTQFLESFPSLQQLYLHKYRVVSMEEFMFIFDTCLDLQLAAINLHIDRISNTFIRPKPYPSLKELSIASYSHPIHEGTIDYITQKFIGLCKIRIQVDSSPEHDAYNAAYSRLLETHLMRAGQSYEFHLTFIHSDGWTDTGIGSARIDTIRACLSSIFGTRQTSSNIYHCLIVRALDDSAKRSKLDTYLEKVKIDLSRCRTEISLPHAGIGSQLNEYLDGTASNIYELHVNSLSNSKGNSLQGLHTAIEKCSRLEKLTLLACKLQSFKGCLSLSVQSVHINHMETYPTFFKDLVVSFPNLKYLCIGHTTIVNDCLPVKPVVIDLLNLNLESLSLYNLKHQHCDFDRKPCMIFVTTSGKTTYFKKYLFDNPEKLTREEAIEEEIRADPMHQLHIRCRKIHQLWLYGIKFEIN</sequence>
<evidence type="ECO:0000313" key="2">
    <source>
        <dbReference type="EMBL" id="ORE07112.1"/>
    </source>
</evidence>
<dbReference type="Pfam" id="PF00646">
    <property type="entry name" value="F-box"/>
    <property type="match status" value="1"/>
</dbReference>
<evidence type="ECO:0000259" key="1">
    <source>
        <dbReference type="Pfam" id="PF00646"/>
    </source>
</evidence>
<dbReference type="OrthoDB" id="10316463at2759"/>
<dbReference type="Gene3D" id="3.80.10.10">
    <property type="entry name" value="Ribonuclease Inhibitor"/>
    <property type="match status" value="1"/>
</dbReference>
<reference evidence="2" key="1">
    <citation type="journal article" date="2016" name="Proc. Natl. Acad. Sci. U.S.A.">
        <title>Lipid metabolic changes in an early divergent fungus govern the establishment of a mutualistic symbiosis with endobacteria.</title>
        <authorList>
            <person name="Lastovetsky O.A."/>
            <person name="Gaspar M.L."/>
            <person name="Mondo S.J."/>
            <person name="LaButti K.M."/>
            <person name="Sandor L."/>
            <person name="Grigoriev I.V."/>
            <person name="Henry S.A."/>
            <person name="Pawlowska T.E."/>
        </authorList>
    </citation>
    <scope>NUCLEOTIDE SEQUENCE [LARGE SCALE GENOMIC DNA]</scope>
    <source>
        <strain evidence="2">ATCC 52814</strain>
    </source>
</reference>
<accession>A0A1X0R526</accession>
<organism evidence="2">
    <name type="scientific">Rhizopus microsporus var. microsporus</name>
    <dbReference type="NCBI Taxonomy" id="86635"/>
    <lineage>
        <taxon>Eukaryota</taxon>
        <taxon>Fungi</taxon>
        <taxon>Fungi incertae sedis</taxon>
        <taxon>Mucoromycota</taxon>
        <taxon>Mucoromycotina</taxon>
        <taxon>Mucoromycetes</taxon>
        <taxon>Mucorales</taxon>
        <taxon>Mucorineae</taxon>
        <taxon>Rhizopodaceae</taxon>
        <taxon>Rhizopus</taxon>
    </lineage>
</organism>